<feature type="domain" description="Endo-beta-1,6-galactanase-like" evidence="2">
    <location>
        <begin position="41"/>
        <end position="391"/>
    </location>
</feature>
<reference evidence="3 4" key="1">
    <citation type="journal article" date="2018" name="Nat. Biotechnol.">
        <title>A standardized bacterial taxonomy based on genome phylogeny substantially revises the tree of life.</title>
        <authorList>
            <person name="Parks D.H."/>
            <person name="Chuvochina M."/>
            <person name="Waite D.W."/>
            <person name="Rinke C."/>
            <person name="Skarshewski A."/>
            <person name="Chaumeil P.A."/>
            <person name="Hugenholtz P."/>
        </authorList>
    </citation>
    <scope>NUCLEOTIDE SEQUENCE [LARGE SCALE GENOMIC DNA]</scope>
    <source>
        <strain evidence="3">UBA9667</strain>
    </source>
</reference>
<name>A0A3D2SBJ3_9BACE</name>
<feature type="signal peptide" evidence="1">
    <location>
        <begin position="1"/>
        <end position="22"/>
    </location>
</feature>
<dbReference type="SUPFAM" id="SSF51445">
    <property type="entry name" value="(Trans)glycosidases"/>
    <property type="match status" value="1"/>
</dbReference>
<evidence type="ECO:0000313" key="4">
    <source>
        <dbReference type="Proteomes" id="UP000263098"/>
    </source>
</evidence>
<dbReference type="GO" id="GO:0004553">
    <property type="term" value="F:hydrolase activity, hydrolyzing O-glycosyl compounds"/>
    <property type="evidence" value="ECO:0007669"/>
    <property type="project" value="InterPro"/>
</dbReference>
<dbReference type="Proteomes" id="UP000263098">
    <property type="component" value="Unassembled WGS sequence"/>
</dbReference>
<keyword evidence="3" id="KW-0378">Hydrolase</keyword>
<feature type="chain" id="PRO_5017790619" evidence="1">
    <location>
        <begin position="23"/>
        <end position="531"/>
    </location>
</feature>
<dbReference type="Gene3D" id="3.20.20.80">
    <property type="entry name" value="Glycosidases"/>
    <property type="match status" value="1"/>
</dbReference>
<organism evidence="3 4">
    <name type="scientific">Bacteroides graminisolvens</name>
    <dbReference type="NCBI Taxonomy" id="477666"/>
    <lineage>
        <taxon>Bacteria</taxon>
        <taxon>Pseudomonadati</taxon>
        <taxon>Bacteroidota</taxon>
        <taxon>Bacteroidia</taxon>
        <taxon>Bacteroidales</taxon>
        <taxon>Bacteroidaceae</taxon>
        <taxon>Bacteroides</taxon>
    </lineage>
</organism>
<keyword evidence="1" id="KW-0732">Signal</keyword>
<dbReference type="InterPro" id="IPR039743">
    <property type="entry name" value="6GAL/EXGAL"/>
</dbReference>
<dbReference type="InterPro" id="IPR017853">
    <property type="entry name" value="GH"/>
</dbReference>
<comment type="caution">
    <text evidence="3">The sequence shown here is derived from an EMBL/GenBank/DDBJ whole genome shotgun (WGS) entry which is preliminary data.</text>
</comment>
<evidence type="ECO:0000313" key="3">
    <source>
        <dbReference type="EMBL" id="HCK23632.1"/>
    </source>
</evidence>
<keyword evidence="3" id="KW-0326">Glycosidase</keyword>
<accession>A0A3D2SBJ3</accession>
<proteinExistence type="predicted"/>
<evidence type="ECO:0000256" key="1">
    <source>
        <dbReference type="SAM" id="SignalP"/>
    </source>
</evidence>
<protein>
    <submittedName>
        <fullName evidence="3">Beta-glycosidase</fullName>
    </submittedName>
</protein>
<sequence>MKKKYLLYAPLLSLVFACGDDAPGSETPGTDQGTVVSVEKVVKIDAGQTFQTITGFGASDCWSPAYVGKYWTASRDKISELLFSSDIESGKPKGIGLSMWRVNLGGGSAEQGDASGITDKSRRAESYLTSNLTLDWTRCEGQRYFLDRAKQFGCPNIVLFSNTPPVQYTYNNKGFSARGSVSNLRPEYYDDFASYMADVAQRYVSQGYPVTHISPINEPQYNWDGGQEGSGWTNDEVASVARELDKALTSRSLSTGILLGESGDWEYLYKVKNDANRSNVLSAFFNPTSSAYVGGLSHLKKLICGHSYWTDGTWDGMRDVRTKLAQAAEQYGVEVWQSEWSMLGDGYSSSEFVGYNSATEMDIALYMSKVIHNDLTVAGVSSWSYWTSMDVSRWGHKNRFLLISLVPSGGVDGDIQQEGTFQATPTLWVLGNYSRFIRPGYRRISMELNESRSFFGSAWLSPAGDQVVTVYTNLSDKAVRLNETHVGWKGEAKSIKTYTTTGNKNLTEGTVISGQPVLLDAGSVTTVIYNL</sequence>
<dbReference type="Gene3D" id="2.60.40.1180">
    <property type="entry name" value="Golgi alpha-mannosidase II"/>
    <property type="match status" value="1"/>
</dbReference>
<dbReference type="InterPro" id="IPR039514">
    <property type="entry name" value="6GAL-like"/>
</dbReference>
<dbReference type="Pfam" id="PF14587">
    <property type="entry name" value="Glyco_hydr_30_2"/>
    <property type="match status" value="1"/>
</dbReference>
<dbReference type="PANTHER" id="PTHR42767">
    <property type="entry name" value="ENDO-BETA-1,6-GALACTANASE"/>
    <property type="match status" value="1"/>
</dbReference>
<dbReference type="InterPro" id="IPR013780">
    <property type="entry name" value="Glyco_hydro_b"/>
</dbReference>
<evidence type="ECO:0000259" key="2">
    <source>
        <dbReference type="Pfam" id="PF14587"/>
    </source>
</evidence>
<dbReference type="PROSITE" id="PS51257">
    <property type="entry name" value="PROKAR_LIPOPROTEIN"/>
    <property type="match status" value="1"/>
</dbReference>
<dbReference type="AlphaFoldDB" id="A0A3D2SBJ3"/>
<dbReference type="EMBL" id="DPVG01000085">
    <property type="protein sequence ID" value="HCK23632.1"/>
    <property type="molecule type" value="Genomic_DNA"/>
</dbReference>
<gene>
    <name evidence="3" type="ORF">DHW31_02430</name>
</gene>
<dbReference type="PANTHER" id="PTHR42767:SF1">
    <property type="entry name" value="ENDO-BETA-1,6-GALACTANASE-LIKE DOMAIN-CONTAINING PROTEIN"/>
    <property type="match status" value="1"/>
</dbReference>